<keyword evidence="5" id="KW-1185">Reference proteome</keyword>
<evidence type="ECO:0000256" key="1">
    <source>
        <dbReference type="ARBA" id="ARBA00022737"/>
    </source>
</evidence>
<dbReference type="Pfam" id="PF24681">
    <property type="entry name" value="Kelch_KLHDC2_KLHL20_DRC7"/>
    <property type="match status" value="1"/>
</dbReference>
<dbReference type="PANTHER" id="PTHR47435">
    <property type="entry name" value="KELCH REPEAT PROTEIN (AFU_ORTHOLOGUE AFUA_5G12780)"/>
    <property type="match status" value="1"/>
</dbReference>
<evidence type="ECO:0000313" key="4">
    <source>
        <dbReference type="EMBL" id="ELR19616.1"/>
    </source>
</evidence>
<reference evidence="4 5" key="1">
    <citation type="journal article" date="2013" name="Genome Biol.">
        <title>Genome of Acanthamoeba castellanii highlights extensive lateral gene transfer and early evolution of tyrosine kinase signaling.</title>
        <authorList>
            <person name="Clarke M."/>
            <person name="Lohan A.J."/>
            <person name="Liu B."/>
            <person name="Lagkouvardos I."/>
            <person name="Roy S."/>
            <person name="Zafar N."/>
            <person name="Bertelli C."/>
            <person name="Schilde C."/>
            <person name="Kianianmomeni A."/>
            <person name="Burglin T.R."/>
            <person name="Frech C."/>
            <person name="Turcotte B."/>
            <person name="Kopec K.O."/>
            <person name="Synnott J.M."/>
            <person name="Choo C."/>
            <person name="Paponov I."/>
            <person name="Finkler A."/>
            <person name="Soon Heng Tan C."/>
            <person name="Hutchins A.P."/>
            <person name="Weinmeier T."/>
            <person name="Rattei T."/>
            <person name="Chu J.S."/>
            <person name="Gimenez G."/>
            <person name="Irimia M."/>
            <person name="Rigden D.J."/>
            <person name="Fitzpatrick D.A."/>
            <person name="Lorenzo-Morales J."/>
            <person name="Bateman A."/>
            <person name="Chiu C.H."/>
            <person name="Tang P."/>
            <person name="Hegemann P."/>
            <person name="Fromm H."/>
            <person name="Raoult D."/>
            <person name="Greub G."/>
            <person name="Miranda-Saavedra D."/>
            <person name="Chen N."/>
            <person name="Nash P."/>
            <person name="Ginger M.L."/>
            <person name="Horn M."/>
            <person name="Schaap P."/>
            <person name="Caler L."/>
            <person name="Loftus B."/>
        </authorList>
    </citation>
    <scope>NUCLEOTIDE SEQUENCE [LARGE SCALE GENOMIC DNA]</scope>
    <source>
        <strain evidence="4 5">Neff</strain>
    </source>
</reference>
<dbReference type="Proteomes" id="UP000011083">
    <property type="component" value="Unassembled WGS sequence"/>
</dbReference>
<dbReference type="PANTHER" id="PTHR47435:SF4">
    <property type="entry name" value="KELCH REPEAT PROTEIN (AFU_ORTHOLOGUE AFUA_5G12780)"/>
    <property type="match status" value="1"/>
</dbReference>
<dbReference type="InterPro" id="IPR015915">
    <property type="entry name" value="Kelch-typ_b-propeller"/>
</dbReference>
<sequence>WPVVFVVAVGAGSPVVKRAACPSVAAPTVWWPSRATRWRCSEASTNRGTRSTTLCTSSTWPQLTGSVLRPRPTTPPPQPAAASVGNRFYMFGGRTGVDQEETSLGDMWEFDAATTRWRQIEAEGAPAARSYHVMASHAQRVYVFGGCAASGRQNDLFAFDTEKQAWEKLEHTGTASEQPSVRGGPALFATADKVYVFGGFSGKEMDDFWAYDLNGRKWEAVQAQGDRPTARSVAACAALGHHLFLFGGEVDPSIHIQITERTNNARPAAQGHAGAGDYSNETFIFDTNTLTWIRKDGASEEIPTPRGWLAGAGLQDEQFLLFGGFDGKERTGDLFLYSSTAQQ</sequence>
<feature type="region of interest" description="Disordered" evidence="3">
    <location>
        <begin position="65"/>
        <end position="84"/>
    </location>
</feature>
<dbReference type="RefSeq" id="XP_004341708.1">
    <property type="nucleotide sequence ID" value="XM_004341660.1"/>
</dbReference>
<organism evidence="4 5">
    <name type="scientific">Acanthamoeba castellanii (strain ATCC 30010 / Neff)</name>
    <dbReference type="NCBI Taxonomy" id="1257118"/>
    <lineage>
        <taxon>Eukaryota</taxon>
        <taxon>Amoebozoa</taxon>
        <taxon>Discosea</taxon>
        <taxon>Longamoebia</taxon>
        <taxon>Centramoebida</taxon>
        <taxon>Acanthamoebidae</taxon>
        <taxon>Acanthamoeba</taxon>
    </lineage>
</organism>
<dbReference type="SUPFAM" id="SSF117281">
    <property type="entry name" value="Kelch motif"/>
    <property type="match status" value="1"/>
</dbReference>
<evidence type="ECO:0000256" key="3">
    <source>
        <dbReference type="SAM" id="MobiDB-lite"/>
    </source>
</evidence>
<dbReference type="OrthoDB" id="10250130at2759"/>
<dbReference type="GO" id="GO:0030234">
    <property type="term" value="F:enzyme regulator activity"/>
    <property type="evidence" value="ECO:0007669"/>
    <property type="project" value="TreeGrafter"/>
</dbReference>
<keyword evidence="2" id="KW-0408">Iron</keyword>
<proteinExistence type="predicted"/>
<dbReference type="OMA" id="PRDNDVH"/>
<dbReference type="GO" id="GO:0005829">
    <property type="term" value="C:cytosol"/>
    <property type="evidence" value="ECO:0007669"/>
    <property type="project" value="TreeGrafter"/>
</dbReference>
<evidence type="ECO:0000256" key="2">
    <source>
        <dbReference type="ARBA" id="ARBA00023004"/>
    </source>
</evidence>
<dbReference type="EMBL" id="KB007932">
    <property type="protein sequence ID" value="ELR19616.1"/>
    <property type="molecule type" value="Genomic_DNA"/>
</dbReference>
<protein>
    <submittedName>
        <fullName evidence="4">Epithiospecifier protein</fullName>
    </submittedName>
</protein>
<dbReference type="AlphaFoldDB" id="L8H5A7"/>
<dbReference type="VEuPathDB" id="AmoebaDB:ACA1_198360"/>
<feature type="non-terminal residue" evidence="4">
    <location>
        <position position="343"/>
    </location>
</feature>
<dbReference type="GO" id="GO:0019760">
    <property type="term" value="P:glucosinolate metabolic process"/>
    <property type="evidence" value="ECO:0007669"/>
    <property type="project" value="UniProtKB-ARBA"/>
</dbReference>
<dbReference type="STRING" id="1257118.L8H5A7"/>
<evidence type="ECO:0000313" key="5">
    <source>
        <dbReference type="Proteomes" id="UP000011083"/>
    </source>
</evidence>
<dbReference type="Gene3D" id="2.120.10.80">
    <property type="entry name" value="Kelch-type beta propeller"/>
    <property type="match status" value="2"/>
</dbReference>
<accession>L8H5A7</accession>
<name>L8H5A7_ACACF</name>
<dbReference type="KEGG" id="acan:ACA1_198360"/>
<gene>
    <name evidence="4" type="ORF">ACA1_198360</name>
</gene>
<keyword evidence="1" id="KW-0677">Repeat</keyword>
<dbReference type="GeneID" id="14920439"/>